<reference evidence="3" key="1">
    <citation type="submission" date="2015-07" db="EMBL/GenBank/DDBJ databases">
        <title>Transcriptome Assembly of Anthurium amnicola.</title>
        <authorList>
            <person name="Suzuki J."/>
        </authorList>
    </citation>
    <scope>NUCLEOTIDE SEQUENCE</scope>
</reference>
<evidence type="ECO:0000256" key="1">
    <source>
        <dbReference type="SAM" id="MobiDB-lite"/>
    </source>
</evidence>
<dbReference type="EMBL" id="GDJX01003906">
    <property type="protein sequence ID" value="JAT64030.1"/>
    <property type="molecule type" value="Transcribed_RNA"/>
</dbReference>
<proteinExistence type="predicted"/>
<dbReference type="PANTHER" id="PTHR36066">
    <property type="entry name" value="TRANSCRIPTION FACTOR BHLH145"/>
    <property type="match status" value="1"/>
</dbReference>
<evidence type="ECO:0000313" key="2">
    <source>
        <dbReference type="EMBL" id="JAT55953.1"/>
    </source>
</evidence>
<dbReference type="PANTHER" id="PTHR36066:SF2">
    <property type="entry name" value="TRANSCRIPTION FACTOR BHLH145"/>
    <property type="match status" value="1"/>
</dbReference>
<dbReference type="AlphaFoldDB" id="A0A1D1ZAV5"/>
<sequence length="323" mass="35060">MGTDPRPWMCWQNLPWQSVNLNHDGNANMQNLVPPIAGPDVLPSYANRFGFGAGGDAPPAVAASSSLQRSSAFTPPLDPVNAPTEVPAERRFLIFDHSSDGTSLLFSSIAPLIWNPDYGSPKPKPFNEFGMRVEDIPENYAPVNISDGTDVSNGGGFDETHEDTEEIDALLYSDSEFESANAEENEAEGMPASAEEVASNSIPTKRRKLNEEEAIDLSLMDTASSVMVQKLPVQYEENMDGSKGDESSCVGAPVGGVTEEQEVARDRVSKSLKRVRIEETLCMLRKIIPGGKGKDDTAVLDEAIRYLRSLKVKAKGLGNSQRK</sequence>
<evidence type="ECO:0000313" key="3">
    <source>
        <dbReference type="EMBL" id="JAT64030.1"/>
    </source>
</evidence>
<dbReference type="EMBL" id="GDJX01011983">
    <property type="protein sequence ID" value="JAT55953.1"/>
    <property type="molecule type" value="Transcribed_RNA"/>
</dbReference>
<feature type="region of interest" description="Disordered" evidence="1">
    <location>
        <begin position="184"/>
        <end position="203"/>
    </location>
</feature>
<organism evidence="3">
    <name type="scientific">Anthurium amnicola</name>
    <dbReference type="NCBI Taxonomy" id="1678845"/>
    <lineage>
        <taxon>Eukaryota</taxon>
        <taxon>Viridiplantae</taxon>
        <taxon>Streptophyta</taxon>
        <taxon>Embryophyta</taxon>
        <taxon>Tracheophyta</taxon>
        <taxon>Spermatophyta</taxon>
        <taxon>Magnoliopsida</taxon>
        <taxon>Liliopsida</taxon>
        <taxon>Araceae</taxon>
        <taxon>Pothoideae</taxon>
        <taxon>Potheae</taxon>
        <taxon>Anthurium</taxon>
    </lineage>
</organism>
<name>A0A1D1ZAV5_9ARAE</name>
<accession>A0A1D1ZAV5</accession>
<dbReference type="InterPro" id="IPR037546">
    <property type="entry name" value="SAC51-like"/>
</dbReference>
<protein>
    <submittedName>
        <fullName evidence="3">Transcription factor SAC51</fullName>
    </submittedName>
</protein>
<gene>
    <name evidence="3" type="primary">SAC51_1</name>
    <name evidence="2" type="synonym">SAC51_0</name>
    <name evidence="3" type="ORF">g.40508</name>
    <name evidence="2" type="ORF">g.40512</name>
</gene>